<evidence type="ECO:0000313" key="4">
    <source>
        <dbReference type="EMBL" id="ENY99778.1"/>
    </source>
</evidence>
<keyword evidence="2" id="KW-0732">Signal</keyword>
<dbReference type="Gene3D" id="2.30.30.40">
    <property type="entry name" value="SH3 Domains"/>
    <property type="match status" value="8"/>
</dbReference>
<feature type="region of interest" description="Disordered" evidence="1">
    <location>
        <begin position="179"/>
        <end position="198"/>
    </location>
</feature>
<feature type="signal peptide" evidence="2">
    <location>
        <begin position="1"/>
        <end position="32"/>
    </location>
</feature>
<dbReference type="RefSeq" id="WP_002599355.1">
    <property type="nucleotide sequence ID" value="NZ_KB850958.1"/>
</dbReference>
<gene>
    <name evidence="4" type="ORF">HMPREF1092_02914</name>
</gene>
<feature type="domain" description="SH3b" evidence="3">
    <location>
        <begin position="509"/>
        <end position="572"/>
    </location>
</feature>
<feature type="domain" description="SH3b" evidence="3">
    <location>
        <begin position="929"/>
        <end position="991"/>
    </location>
</feature>
<dbReference type="InterPro" id="IPR052354">
    <property type="entry name" value="Cell_Wall_Dynamics_Protein"/>
</dbReference>
<dbReference type="EMBL" id="AGYT01000019">
    <property type="protein sequence ID" value="ENY99778.1"/>
    <property type="molecule type" value="Genomic_DNA"/>
</dbReference>
<comment type="caution">
    <text evidence="4">The sequence shown here is derived from an EMBL/GenBank/DDBJ whole genome shotgun (WGS) entry which is preliminary data.</text>
</comment>
<dbReference type="Gene3D" id="1.10.530.10">
    <property type="match status" value="1"/>
</dbReference>
<dbReference type="HOGENOM" id="CLU_289149_0_0_9"/>
<dbReference type="SMART" id="SM00047">
    <property type="entry name" value="LYZ2"/>
    <property type="match status" value="1"/>
</dbReference>
<feature type="compositionally biased region" description="Low complexity" evidence="1">
    <location>
        <begin position="185"/>
        <end position="195"/>
    </location>
</feature>
<dbReference type="GO" id="GO:0004040">
    <property type="term" value="F:amidase activity"/>
    <property type="evidence" value="ECO:0007669"/>
    <property type="project" value="InterPro"/>
</dbReference>
<dbReference type="Pfam" id="PF08239">
    <property type="entry name" value="SH3_3"/>
    <property type="match status" value="7"/>
</dbReference>
<evidence type="ECO:0000259" key="3">
    <source>
        <dbReference type="PROSITE" id="PS51781"/>
    </source>
</evidence>
<organism evidence="4 5">
    <name type="scientific">Clostridium thermobutyricum</name>
    <dbReference type="NCBI Taxonomy" id="29372"/>
    <lineage>
        <taxon>Bacteria</taxon>
        <taxon>Bacillati</taxon>
        <taxon>Bacillota</taxon>
        <taxon>Clostridia</taxon>
        <taxon>Eubacteriales</taxon>
        <taxon>Clostridiaceae</taxon>
        <taxon>Clostridium</taxon>
    </lineage>
</organism>
<dbReference type="PANTHER" id="PTHR34408">
    <property type="entry name" value="FAMILY PROTEIN, PUTATIVE-RELATED"/>
    <property type="match status" value="1"/>
</dbReference>
<sequence>MKKVNNRRKKAAIAISAIVLSSMMSPAVSSFADTIPANTNTTNKVTTNYMPVVKAHNNSTKTQKDSESKIIGAALTSKTDYADGQVVVNSLHTQNINFDGEYSKTFTTNGATVPNGYEVIKTTINGVEVPNSTTYRINSDKHVQVVDNNGQVQKEIKGLHEQGKDVQVVYTVSKIKESNKKETKQVQQPKQVQQKKQTDKKINEAQLQELRATNFAAITNESLPIRALVTPNIYTNVQYSQTLDEYVAGEIQNYMACLGVSSLSQSQIQELTNAINPEDSKVMYQFLKVNTFRNVNEQALANLLQGKGVFSGQAQAFIGAARKYNLDPVYFLSQSALETGWGTSNFANGITITQIANTNAPIYNSNGVIVGYQMINLPHPTTVYNLYGIGAYDANASFPNKTTILGTTYAYNHGWTSISNAIYGAAQFLSVNYIHNTNIAQNTPYELRYINAPNDDMWHQYASDIHYGSLIGSIIEQNKWVYAPGDTFTFAIPQFASSSSSGMKTVNETGNVNVNPGSSLNVRSGASTSDSIIGSLQAGAQVTIIGKVNGWDKIVYNGGVGYVYAEYINNVQTNTPNSGINVTPLNMKGVIDFSGGPFTYITSRPDWNNSGVGSLYNGTDVTITGEYGNWYRINYNGGSAWVCKDRVDTQIKSLNMQGVVDFSGGPFTYITKQPNWNNSGVGSLYNGTQVTITGEFGNWYRINYNGGSAWICKDRVDTNIKTLNMQGIVDFSGGPFTYITKQPNWNNSGVGSLYNGDVVTITGEFGNWYRINYNGGSAWICKDRVDTNIKSLNMQGIVDFSGGPFTYVTSKPNWNNSGLGSLYNGDVVTITGEFGNWYRINFNGGSAWICKDRVDTNIKTLNMEGTVDFKGGPFTYITSKPNWNNSGVAPLYNGTQVTITGEFGNWYRIKYDGGSAWICKDRVQTMPTSGVVNFGGGDFTYITRHPNWNNDGVGALYNGTEVKIISESGSWYEIDYNGGTAWICKDRVDTSGNFLMNKVGTVDFKGGPFTYITRHPNWNNDGVGYLNNGTRVTVTGKLNGWYRINYNGGSAWICKDRVSFN</sequence>
<dbReference type="Proteomes" id="UP000013097">
    <property type="component" value="Unassembled WGS sequence"/>
</dbReference>
<evidence type="ECO:0000256" key="2">
    <source>
        <dbReference type="SAM" id="SignalP"/>
    </source>
</evidence>
<keyword evidence="5" id="KW-1185">Reference proteome</keyword>
<dbReference type="InterPro" id="IPR002901">
    <property type="entry name" value="MGlyc_endo_b_GlcNAc-like_dom"/>
</dbReference>
<evidence type="ECO:0000256" key="1">
    <source>
        <dbReference type="SAM" id="MobiDB-lite"/>
    </source>
</evidence>
<dbReference type="InterPro" id="IPR003646">
    <property type="entry name" value="SH3-like_bac-type"/>
</dbReference>
<dbReference type="AlphaFoldDB" id="N9XV28"/>
<dbReference type="SMART" id="SM00287">
    <property type="entry name" value="SH3b"/>
    <property type="match status" value="8"/>
</dbReference>
<protein>
    <recommendedName>
        <fullName evidence="3">SH3b domain-containing protein</fullName>
    </recommendedName>
</protein>
<dbReference type="Pfam" id="PF01832">
    <property type="entry name" value="Glucosaminidase"/>
    <property type="match status" value="1"/>
</dbReference>
<proteinExistence type="predicted"/>
<reference evidence="4 5" key="1">
    <citation type="submission" date="2013-01" db="EMBL/GenBank/DDBJ databases">
        <title>The Genome Sequence of Clostridium colicanis 209318.</title>
        <authorList>
            <consortium name="The Broad Institute Genome Sequencing Platform"/>
            <person name="Earl A."/>
            <person name="Ward D."/>
            <person name="Feldgarden M."/>
            <person name="Gevers D."/>
            <person name="Courvalin P."/>
            <person name="Lambert T."/>
            <person name="Walker B."/>
            <person name="Young S.K."/>
            <person name="Zeng Q."/>
            <person name="Gargeya S."/>
            <person name="Fitzgerald M."/>
            <person name="Haas B."/>
            <person name="Abouelleil A."/>
            <person name="Alvarado L."/>
            <person name="Arachchi H.M."/>
            <person name="Berlin A.M."/>
            <person name="Chapman S.B."/>
            <person name="Dewar J."/>
            <person name="Goldberg J."/>
            <person name="Griggs A."/>
            <person name="Gujja S."/>
            <person name="Hansen M."/>
            <person name="Howarth C."/>
            <person name="Imamovic A."/>
            <person name="Larimer J."/>
            <person name="McCowan C."/>
            <person name="Murphy C."/>
            <person name="Neiman D."/>
            <person name="Pearson M."/>
            <person name="Priest M."/>
            <person name="Roberts A."/>
            <person name="Saif S."/>
            <person name="Shea T."/>
            <person name="Sisk P."/>
            <person name="Sykes S."/>
            <person name="Wortman J."/>
            <person name="Nusbaum C."/>
            <person name="Birren B."/>
        </authorList>
    </citation>
    <scope>NUCLEOTIDE SEQUENCE [LARGE SCALE GENOMIC DNA]</scope>
    <source>
        <strain evidence="4 5">209318</strain>
    </source>
</reference>
<dbReference type="PANTHER" id="PTHR34408:SF1">
    <property type="entry name" value="GLYCOSYL HYDROLASE FAMILY 19 DOMAIN-CONTAINING PROTEIN HI_1415"/>
    <property type="match status" value="1"/>
</dbReference>
<feature type="chain" id="PRO_5004156076" description="SH3b domain-containing protein" evidence="2">
    <location>
        <begin position="33"/>
        <end position="1061"/>
    </location>
</feature>
<dbReference type="eggNOG" id="COG4193">
    <property type="taxonomic scope" value="Bacteria"/>
</dbReference>
<evidence type="ECO:0000313" key="5">
    <source>
        <dbReference type="Proteomes" id="UP000013097"/>
    </source>
</evidence>
<name>N9XV28_9CLOT</name>
<accession>N9XV28</accession>
<dbReference type="PROSITE" id="PS51781">
    <property type="entry name" value="SH3B"/>
    <property type="match status" value="2"/>
</dbReference>
<dbReference type="PATRIC" id="fig|999411.4.peg.2829"/>